<sequence>MSGELRLVNSALLGAAVDYRLRAVRQTMKKELVRIVENTH</sequence>
<comment type="caution">
    <text evidence="1">The sequence shown here is derived from an EMBL/GenBank/DDBJ whole genome shotgun (WGS) entry which is preliminary data.</text>
</comment>
<accession>A0ABV6CM50</accession>
<keyword evidence="2" id="KW-1185">Reference proteome</keyword>
<evidence type="ECO:0000313" key="1">
    <source>
        <dbReference type="EMBL" id="MFC0201837.1"/>
    </source>
</evidence>
<evidence type="ECO:0000313" key="2">
    <source>
        <dbReference type="Proteomes" id="UP001589795"/>
    </source>
</evidence>
<reference evidence="1 2" key="1">
    <citation type="submission" date="2024-09" db="EMBL/GenBank/DDBJ databases">
        <authorList>
            <person name="Sun Q."/>
            <person name="Mori K."/>
        </authorList>
    </citation>
    <scope>NUCLEOTIDE SEQUENCE [LARGE SCALE GENOMIC DNA]</scope>
    <source>
        <strain evidence="1 2">CCM 7904</strain>
    </source>
</reference>
<protein>
    <submittedName>
        <fullName evidence="1">Uncharacterized protein</fullName>
    </submittedName>
</protein>
<name>A0ABV6CM50_9RHOB</name>
<proteinExistence type="predicted"/>
<dbReference type="Proteomes" id="UP001589795">
    <property type="component" value="Unassembled WGS sequence"/>
</dbReference>
<dbReference type="RefSeq" id="WP_265508036.1">
    <property type="nucleotide sequence ID" value="NZ_JAOTBE010000053.1"/>
</dbReference>
<dbReference type="EMBL" id="JBHLWQ010000150">
    <property type="protein sequence ID" value="MFC0201837.1"/>
    <property type="molecule type" value="Genomic_DNA"/>
</dbReference>
<organism evidence="1 2">
    <name type="scientific">Paracoccus rhizosphaerae</name>
    <dbReference type="NCBI Taxonomy" id="1133347"/>
    <lineage>
        <taxon>Bacteria</taxon>
        <taxon>Pseudomonadati</taxon>
        <taxon>Pseudomonadota</taxon>
        <taxon>Alphaproteobacteria</taxon>
        <taxon>Rhodobacterales</taxon>
        <taxon>Paracoccaceae</taxon>
        <taxon>Paracoccus</taxon>
    </lineage>
</organism>
<gene>
    <name evidence="1" type="ORF">ACFFIZ_16365</name>
</gene>